<dbReference type="AlphaFoldDB" id="A0A7L3RGG0"/>
<feature type="compositionally biased region" description="Basic and acidic residues" evidence="7">
    <location>
        <begin position="9"/>
        <end position="43"/>
    </location>
</feature>
<feature type="compositionally biased region" description="Basic and acidic residues" evidence="7">
    <location>
        <begin position="95"/>
        <end position="106"/>
    </location>
</feature>
<dbReference type="InterPro" id="IPR014352">
    <property type="entry name" value="FERM/acyl-CoA-bd_prot_sf"/>
</dbReference>
<evidence type="ECO:0000256" key="2">
    <source>
        <dbReference type="ARBA" id="ARBA00022490"/>
    </source>
</evidence>
<feature type="compositionally biased region" description="Polar residues" evidence="7">
    <location>
        <begin position="597"/>
        <end position="606"/>
    </location>
</feature>
<keyword evidence="3" id="KW-0597">Phosphoprotein</keyword>
<dbReference type="InterPro" id="IPR014847">
    <property type="entry name" value="FA"/>
</dbReference>
<reference evidence="9 10" key="1">
    <citation type="submission" date="2019-09" db="EMBL/GenBank/DDBJ databases">
        <title>Bird 10,000 Genomes (B10K) Project - Family phase.</title>
        <authorList>
            <person name="Zhang G."/>
        </authorList>
    </citation>
    <scope>NUCLEOTIDE SEQUENCE [LARGE SCALE GENOMIC DNA]</scope>
    <source>
        <strain evidence="9">OUT-0020</strain>
        <tissue evidence="9">Liver</tissue>
    </source>
</reference>
<comment type="caution">
    <text evidence="9">The sequence shown here is derived from an EMBL/GenBank/DDBJ whole genome shotgun (WGS) entry which is preliminary data.</text>
</comment>
<dbReference type="InterPro" id="IPR018979">
    <property type="entry name" value="FERM_N"/>
</dbReference>
<dbReference type="SMART" id="SM01195">
    <property type="entry name" value="FA"/>
    <property type="match status" value="1"/>
</dbReference>
<evidence type="ECO:0000256" key="6">
    <source>
        <dbReference type="SAM" id="Coils"/>
    </source>
</evidence>
<dbReference type="EMBL" id="VZUD01000034">
    <property type="protein sequence ID" value="NXV14615.1"/>
    <property type="molecule type" value="Genomic_DNA"/>
</dbReference>
<dbReference type="Pfam" id="PF09380">
    <property type="entry name" value="FERM_C"/>
    <property type="match status" value="1"/>
</dbReference>
<dbReference type="Pfam" id="PF00373">
    <property type="entry name" value="FERM_M"/>
    <property type="match status" value="1"/>
</dbReference>
<dbReference type="Pfam" id="PF09379">
    <property type="entry name" value="FERM_N"/>
    <property type="match status" value="1"/>
</dbReference>
<dbReference type="GO" id="GO:0005198">
    <property type="term" value="F:structural molecule activity"/>
    <property type="evidence" value="ECO:0007669"/>
    <property type="project" value="InterPro"/>
</dbReference>
<keyword evidence="2" id="KW-0963">Cytoplasm</keyword>
<dbReference type="SUPFAM" id="SSF47031">
    <property type="entry name" value="Second domain of FERM"/>
    <property type="match status" value="1"/>
</dbReference>
<feature type="compositionally biased region" description="Basic and acidic residues" evidence="7">
    <location>
        <begin position="138"/>
        <end position="150"/>
    </location>
</feature>
<dbReference type="CDD" id="cd13184">
    <property type="entry name" value="FERM_C_4_1_family"/>
    <property type="match status" value="1"/>
</dbReference>
<dbReference type="GO" id="GO:0005886">
    <property type="term" value="C:plasma membrane"/>
    <property type="evidence" value="ECO:0007669"/>
    <property type="project" value="TreeGrafter"/>
</dbReference>
<feature type="compositionally biased region" description="Low complexity" evidence="7">
    <location>
        <begin position="50"/>
        <end position="64"/>
    </location>
</feature>
<accession>A0A7L3RGG0</accession>
<dbReference type="SUPFAM" id="SSF50729">
    <property type="entry name" value="PH domain-like"/>
    <property type="match status" value="1"/>
</dbReference>
<dbReference type="PRINTS" id="PR00935">
    <property type="entry name" value="BAND41"/>
</dbReference>
<dbReference type="GO" id="GO:0005856">
    <property type="term" value="C:cytoskeleton"/>
    <property type="evidence" value="ECO:0007669"/>
    <property type="project" value="UniProtKB-SubCell"/>
</dbReference>
<dbReference type="SUPFAM" id="SSF54236">
    <property type="entry name" value="Ubiquitin-like"/>
    <property type="match status" value="1"/>
</dbReference>
<feature type="compositionally biased region" description="Basic and acidic residues" evidence="7">
    <location>
        <begin position="580"/>
        <end position="590"/>
    </location>
</feature>
<dbReference type="InterPro" id="IPR008379">
    <property type="entry name" value="Band_4.1_C"/>
</dbReference>
<dbReference type="InterPro" id="IPR011993">
    <property type="entry name" value="PH-like_dom_sf"/>
</dbReference>
<protein>
    <submittedName>
        <fullName evidence="9">E41L2 protein</fullName>
    </submittedName>
</protein>
<feature type="region of interest" description="Disordered" evidence="7">
    <location>
        <begin position="719"/>
        <end position="753"/>
    </location>
</feature>
<dbReference type="InterPro" id="IPR019747">
    <property type="entry name" value="FERM_CS"/>
</dbReference>
<proteinExistence type="predicted"/>
<dbReference type="Pfam" id="PF05902">
    <property type="entry name" value="4_1_CTD"/>
    <property type="match status" value="1"/>
</dbReference>
<feature type="non-terminal residue" evidence="9">
    <location>
        <position position="996"/>
    </location>
</feature>
<organism evidence="9 10">
    <name type="scientific">Cepphus grylle</name>
    <name type="common">Black guillemot</name>
    <name type="synonym">Alca grylle</name>
    <dbReference type="NCBI Taxonomy" id="28697"/>
    <lineage>
        <taxon>Eukaryota</taxon>
        <taxon>Metazoa</taxon>
        <taxon>Chordata</taxon>
        <taxon>Craniata</taxon>
        <taxon>Vertebrata</taxon>
        <taxon>Euteleostomi</taxon>
        <taxon>Archelosauria</taxon>
        <taxon>Archosauria</taxon>
        <taxon>Dinosauria</taxon>
        <taxon>Saurischia</taxon>
        <taxon>Theropoda</taxon>
        <taxon>Coelurosauria</taxon>
        <taxon>Aves</taxon>
        <taxon>Neognathae</taxon>
        <taxon>Neoaves</taxon>
        <taxon>Charadriiformes</taxon>
        <taxon>Alcidae</taxon>
        <taxon>Cepphus</taxon>
    </lineage>
</organism>
<dbReference type="Proteomes" id="UP000578766">
    <property type="component" value="Unassembled WGS sequence"/>
</dbReference>
<dbReference type="GO" id="GO:0031032">
    <property type="term" value="P:actomyosin structure organization"/>
    <property type="evidence" value="ECO:0007669"/>
    <property type="project" value="TreeGrafter"/>
</dbReference>
<evidence type="ECO:0000256" key="7">
    <source>
        <dbReference type="SAM" id="MobiDB-lite"/>
    </source>
</evidence>
<dbReference type="InterPro" id="IPR019748">
    <property type="entry name" value="FERM_central"/>
</dbReference>
<dbReference type="PIRSF" id="PIRSF002304">
    <property type="entry name" value="Membrane_skeletal_4_1"/>
    <property type="match status" value="1"/>
</dbReference>
<evidence type="ECO:0000256" key="3">
    <source>
        <dbReference type="ARBA" id="ARBA00022553"/>
    </source>
</evidence>
<dbReference type="Pfam" id="PF04382">
    <property type="entry name" value="SAB"/>
    <property type="match status" value="2"/>
</dbReference>
<feature type="region of interest" description="Disordered" evidence="7">
    <location>
        <begin position="580"/>
        <end position="606"/>
    </location>
</feature>
<evidence type="ECO:0000256" key="4">
    <source>
        <dbReference type="ARBA" id="ARBA00023203"/>
    </source>
</evidence>
<name>A0A7L3RGG0_CEPGR</name>
<dbReference type="FunFam" id="3.10.20.90:FF:000002">
    <property type="entry name" value="Erythrocyte protein band 4.1-like 3"/>
    <property type="match status" value="1"/>
</dbReference>
<dbReference type="InterPro" id="IPR019749">
    <property type="entry name" value="Band_41_domain"/>
</dbReference>
<dbReference type="FunFam" id="1.20.80.10:FF:000001">
    <property type="entry name" value="Erythrocyte membrane protein band 4.1"/>
    <property type="match status" value="1"/>
</dbReference>
<feature type="region of interest" description="Disordered" evidence="7">
    <location>
        <begin position="1"/>
        <end position="206"/>
    </location>
</feature>
<dbReference type="Pfam" id="PF08736">
    <property type="entry name" value="FA"/>
    <property type="match status" value="1"/>
</dbReference>
<feature type="domain" description="FERM" evidence="8">
    <location>
        <begin position="208"/>
        <end position="489"/>
    </location>
</feature>
<dbReference type="InterPro" id="IPR000299">
    <property type="entry name" value="FERM_domain"/>
</dbReference>
<dbReference type="InterPro" id="IPR035963">
    <property type="entry name" value="FERM_2"/>
</dbReference>
<comment type="subcellular location">
    <subcellularLocation>
        <location evidence="1">Cytoplasm</location>
        <location evidence="1">Cytoskeleton</location>
    </subcellularLocation>
</comment>
<dbReference type="CDD" id="cd14473">
    <property type="entry name" value="FERM_B-lobe"/>
    <property type="match status" value="1"/>
</dbReference>
<dbReference type="GO" id="GO:0003779">
    <property type="term" value="F:actin binding"/>
    <property type="evidence" value="ECO:0007669"/>
    <property type="project" value="UniProtKB-KW"/>
</dbReference>
<dbReference type="GO" id="GO:0030866">
    <property type="term" value="P:cortical actin cytoskeleton organization"/>
    <property type="evidence" value="ECO:0007669"/>
    <property type="project" value="InterPro"/>
</dbReference>
<dbReference type="InterPro" id="IPR018980">
    <property type="entry name" value="FERM_PH-like_C"/>
</dbReference>
<dbReference type="FunFam" id="2.30.29.30:FF:000001">
    <property type="entry name" value="Erythrocyte membrane protein band 4.1"/>
    <property type="match status" value="1"/>
</dbReference>
<dbReference type="InterPro" id="IPR000798">
    <property type="entry name" value="Ez/rad/moesin-like"/>
</dbReference>
<evidence type="ECO:0000313" key="10">
    <source>
        <dbReference type="Proteomes" id="UP000578766"/>
    </source>
</evidence>
<dbReference type="SMART" id="SM01196">
    <property type="entry name" value="FERM_C"/>
    <property type="match status" value="1"/>
</dbReference>
<dbReference type="Gene3D" id="2.30.29.30">
    <property type="entry name" value="Pleckstrin-homology domain (PH domain)/Phosphotyrosine-binding domain (PTB)"/>
    <property type="match status" value="1"/>
</dbReference>
<feature type="compositionally biased region" description="Low complexity" evidence="7">
    <location>
        <begin position="727"/>
        <end position="740"/>
    </location>
</feature>
<dbReference type="InterPro" id="IPR007477">
    <property type="entry name" value="SAB_dom"/>
</dbReference>
<dbReference type="PANTHER" id="PTHR23280">
    <property type="entry name" value="4.1 G PROTEIN"/>
    <property type="match status" value="1"/>
</dbReference>
<evidence type="ECO:0000256" key="5">
    <source>
        <dbReference type="ARBA" id="ARBA00023212"/>
    </source>
</evidence>
<feature type="non-terminal residue" evidence="9">
    <location>
        <position position="1"/>
    </location>
</feature>
<keyword evidence="6" id="KW-0175">Coiled coil</keyword>
<dbReference type="InterPro" id="IPR029071">
    <property type="entry name" value="Ubiquitin-like_domsf"/>
</dbReference>
<evidence type="ECO:0000313" key="9">
    <source>
        <dbReference type="EMBL" id="NXV14615.1"/>
    </source>
</evidence>
<feature type="compositionally biased region" description="Basic and acidic residues" evidence="7">
    <location>
        <begin position="162"/>
        <end position="198"/>
    </location>
</feature>
<keyword evidence="4" id="KW-0009">Actin-binding</keyword>
<feature type="region of interest" description="Disordered" evidence="7">
    <location>
        <begin position="531"/>
        <end position="560"/>
    </location>
</feature>
<keyword evidence="5" id="KW-0206">Cytoskeleton</keyword>
<dbReference type="PANTHER" id="PTHR23280:SF17">
    <property type="entry name" value="BAND 4.1-LIKE PROTEIN 2"/>
    <property type="match status" value="1"/>
</dbReference>
<sequence length="996" mass="111953">MTTEVGSETEVKKDSEQLGPEKAKDKPEEASETPVNEKSRETSSEEVQDSSSVPAPTSQSSPSSQKKEKASPESKGISRFLPPWLKKQKSYTLAEPKDDTKKRTTGEEQVVEESECQTSEGVAQPKKSLEEAAAENQHNVKADDKEEKHSVSSAETQVCPAKDGKETEVEKVAEEKEEKQEEKEKRETKEVQTVETKTENIPQKSPKKSKTVRCKVMLLDGMEYSCDLEVRHQISIVCEHLNLLEKDYFGLVFYENSEQKNWLDSSKEIKRQIRSLPWIFTFNVKFYPPDPSQLTEDITRYFLCLQLRQDIASGRLPCSFVTHALLGSYTLQAELGDHDPEEHRGDYISEFQFAPSQTQEMEEKVAELHKTHRGLTPAQADSQFLENAKRLSMYGVDLHHAKDSEGVDIMLGVCANGLLIYKDRLRINRFAWPKILKISYKRSNFYIKVRPAELEQFESTIGFKLPNHRAAKRLWKVCVEHHTFFRLVSPEQPPKARFLTLGSKFRYSGRTQAQTRQASNLIDRPAPYFERTSSKRVSRSLDGAPTGISDQSLLRDLPATGGQAAGDKILDIEAAGQAKLKEGGREEDGSPLKTPQLELTQDGKSNSLRVDGENIYVRHSNLMLEDLDKTQDDLLKHQASISELKRNFMESTPEPRPNEWEKRRITPLSLQTQGSSHETLDIVEKKQAEVGIEETLVVDETNKGKMQVATDAGEACKVEHLSKKDSSSLPSDSSSSSSSSESEDEEVGEYQPHHRAIEEVIREEQEEEEDVKRKEHEEKIQHVEATAEDSKLNVPVEHTQVTTEDLDQENAVTIATEEKNVSEEIKQDLGEEKEEEQLKLNGDVSHVDIDVAPQIICCSEPPVVKTEMVTISDATQRTEISTKEVPIVQTETKTITYESPQFDGSAGGNAGVLLSAQTITSESISTTTTTHITKMVKGGVSETRIEKRIVITGDADIDHDEALAQAIKEAKEQHPDMSVTRVVVHKETELAEEDEE</sequence>
<dbReference type="Gene3D" id="1.20.80.10">
    <property type="match status" value="1"/>
</dbReference>
<evidence type="ECO:0000259" key="8">
    <source>
        <dbReference type="PROSITE" id="PS50057"/>
    </source>
</evidence>
<dbReference type="Gene3D" id="3.10.20.90">
    <property type="entry name" value="Phosphatidylinositol 3-kinase Catalytic Subunit, Chain A, domain 1"/>
    <property type="match status" value="1"/>
</dbReference>
<gene>
    <name evidence="9" type="primary">Epb41l2_1</name>
    <name evidence="9" type="ORF">CEPGRY_R07745</name>
</gene>
<dbReference type="PROSITE" id="PS50057">
    <property type="entry name" value="FERM_3"/>
    <property type="match status" value="1"/>
</dbReference>
<dbReference type="SMART" id="SM00295">
    <property type="entry name" value="B41"/>
    <property type="match status" value="1"/>
</dbReference>
<dbReference type="PROSITE" id="PS00660">
    <property type="entry name" value="FERM_1"/>
    <property type="match status" value="1"/>
</dbReference>
<dbReference type="PROSITE" id="PS00661">
    <property type="entry name" value="FERM_2"/>
    <property type="match status" value="1"/>
</dbReference>
<evidence type="ECO:0000256" key="1">
    <source>
        <dbReference type="ARBA" id="ARBA00004245"/>
    </source>
</evidence>
<keyword evidence="10" id="KW-1185">Reference proteome</keyword>
<dbReference type="PRINTS" id="PR00661">
    <property type="entry name" value="ERMFAMILY"/>
</dbReference>
<feature type="coiled-coil region" evidence="6">
    <location>
        <begin position="754"/>
        <end position="793"/>
    </location>
</feature>